<protein>
    <submittedName>
        <fullName evidence="1">Fructose-2,6-bisphosphatase</fullName>
    </submittedName>
</protein>
<dbReference type="Pfam" id="PF00300">
    <property type="entry name" value="His_Phos_1"/>
    <property type="match status" value="1"/>
</dbReference>
<dbReference type="PANTHER" id="PTHR48100:SF1">
    <property type="entry name" value="HISTIDINE PHOSPHATASE FAMILY PROTEIN-RELATED"/>
    <property type="match status" value="1"/>
</dbReference>
<dbReference type="PATRIC" id="fig|331679.3.peg.1709"/>
<dbReference type="CDD" id="cd07067">
    <property type="entry name" value="HP_PGM_like"/>
    <property type="match status" value="1"/>
</dbReference>
<organism evidence="1 2">
    <name type="scientific">Pediococcus stilesii</name>
    <dbReference type="NCBI Taxonomy" id="331679"/>
    <lineage>
        <taxon>Bacteria</taxon>
        <taxon>Bacillati</taxon>
        <taxon>Bacillota</taxon>
        <taxon>Bacilli</taxon>
        <taxon>Lactobacillales</taxon>
        <taxon>Lactobacillaceae</taxon>
        <taxon>Pediococcus</taxon>
    </lineage>
</organism>
<dbReference type="STRING" id="331679.IV81_GL001672"/>
<dbReference type="AlphaFoldDB" id="A0A0R2L541"/>
<dbReference type="PANTHER" id="PTHR48100">
    <property type="entry name" value="BROAD-SPECIFICITY PHOSPHATASE YOR283W-RELATED"/>
    <property type="match status" value="1"/>
</dbReference>
<comment type="caution">
    <text evidence="1">The sequence shown here is derived from an EMBL/GenBank/DDBJ whole genome shotgun (WGS) entry which is preliminary data.</text>
</comment>
<dbReference type="EMBL" id="JQBX01000008">
    <property type="protein sequence ID" value="KRN94029.1"/>
    <property type="molecule type" value="Genomic_DNA"/>
</dbReference>
<reference evidence="1 2" key="1">
    <citation type="journal article" date="2015" name="Genome Announc.">
        <title>Expanding the biotechnology potential of lactobacilli through comparative genomics of 213 strains and associated genera.</title>
        <authorList>
            <person name="Sun Z."/>
            <person name="Harris H.M."/>
            <person name="McCann A."/>
            <person name="Guo C."/>
            <person name="Argimon S."/>
            <person name="Zhang W."/>
            <person name="Yang X."/>
            <person name="Jeffery I.B."/>
            <person name="Cooney J.C."/>
            <person name="Kagawa T.F."/>
            <person name="Liu W."/>
            <person name="Song Y."/>
            <person name="Salvetti E."/>
            <person name="Wrobel A."/>
            <person name="Rasinkangas P."/>
            <person name="Parkhill J."/>
            <person name="Rea M.C."/>
            <person name="O'Sullivan O."/>
            <person name="Ritari J."/>
            <person name="Douillard F.P."/>
            <person name="Paul Ross R."/>
            <person name="Yang R."/>
            <person name="Briner A.E."/>
            <person name="Felis G.E."/>
            <person name="de Vos W.M."/>
            <person name="Barrangou R."/>
            <person name="Klaenhammer T.R."/>
            <person name="Caufield P.W."/>
            <person name="Cui Y."/>
            <person name="Zhang H."/>
            <person name="O'Toole P.W."/>
        </authorList>
    </citation>
    <scope>NUCLEOTIDE SEQUENCE [LARGE SCALE GENOMIC DNA]</scope>
    <source>
        <strain evidence="1 2">DSM 18001</strain>
    </source>
</reference>
<dbReference type="GO" id="GO:0016791">
    <property type="term" value="F:phosphatase activity"/>
    <property type="evidence" value="ECO:0007669"/>
    <property type="project" value="TreeGrafter"/>
</dbReference>
<gene>
    <name evidence="1" type="ORF">IV81_GL001672</name>
</gene>
<dbReference type="GO" id="GO:0005737">
    <property type="term" value="C:cytoplasm"/>
    <property type="evidence" value="ECO:0007669"/>
    <property type="project" value="TreeGrafter"/>
</dbReference>
<name>A0A0R2L541_9LACO</name>
<evidence type="ECO:0000313" key="2">
    <source>
        <dbReference type="Proteomes" id="UP000051859"/>
    </source>
</evidence>
<proteinExistence type="predicted"/>
<dbReference type="InterPro" id="IPR050275">
    <property type="entry name" value="PGM_Phosphatase"/>
</dbReference>
<evidence type="ECO:0000313" key="1">
    <source>
        <dbReference type="EMBL" id="KRN94029.1"/>
    </source>
</evidence>
<dbReference type="InterPro" id="IPR013078">
    <property type="entry name" value="His_Pase_superF_clade-1"/>
</dbReference>
<dbReference type="SUPFAM" id="SSF53254">
    <property type="entry name" value="Phosphoglycerate mutase-like"/>
    <property type="match status" value="1"/>
</dbReference>
<dbReference type="Proteomes" id="UP000051859">
    <property type="component" value="Unassembled WGS sequence"/>
</dbReference>
<accession>A0A0R2L541</accession>
<dbReference type="Gene3D" id="3.40.50.1240">
    <property type="entry name" value="Phosphoglycerate mutase-like"/>
    <property type="match status" value="1"/>
</dbReference>
<sequence>MLDESYQEIQQLALFLSSKQFRRIFSSPLRRARITATTLQHQLDEIQGHPTPLTISSRLREFDLGVMEGMRFVDVEKKFPEEVDAFRNHPDQYFPDKIKGETFQHLVERMRPTIIRICEMFPNRDDNVIIVSHGAALNAIINSLLNVPLAELRKRGGLANTSTTILESQDRGLTYQLIDWNDTSYIKKEIDPTDLI</sequence>
<dbReference type="InterPro" id="IPR029033">
    <property type="entry name" value="His_PPase_superfam"/>
</dbReference>
<keyword evidence="2" id="KW-1185">Reference proteome</keyword>